<dbReference type="Pfam" id="PF03471">
    <property type="entry name" value="CorC_HlyC"/>
    <property type="match status" value="1"/>
</dbReference>
<dbReference type="Gene3D" id="3.30.465.10">
    <property type="match status" value="1"/>
</dbReference>
<dbReference type="InterPro" id="IPR000644">
    <property type="entry name" value="CBS_dom"/>
</dbReference>
<dbReference type="InterPro" id="IPR044751">
    <property type="entry name" value="Ion_transp-like_CBS"/>
</dbReference>
<dbReference type="InterPro" id="IPR005170">
    <property type="entry name" value="Transptr-assoc_dom"/>
</dbReference>
<keyword evidence="1" id="KW-0677">Repeat</keyword>
<dbReference type="InterPro" id="IPR016169">
    <property type="entry name" value="FAD-bd_PCMH_sub2"/>
</dbReference>
<evidence type="ECO:0000256" key="1">
    <source>
        <dbReference type="ARBA" id="ARBA00022737"/>
    </source>
</evidence>
<dbReference type="SMART" id="SM00116">
    <property type="entry name" value="CBS"/>
    <property type="match status" value="2"/>
</dbReference>
<dbReference type="PROSITE" id="PS51371">
    <property type="entry name" value="CBS"/>
    <property type="match status" value="2"/>
</dbReference>
<name>A0ABV1BT98_9FIRM</name>
<keyword evidence="6" id="KW-1185">Reference proteome</keyword>
<dbReference type="CDD" id="cd04590">
    <property type="entry name" value="CBS_pair_CorC_HlyC_assoc"/>
    <property type="match status" value="1"/>
</dbReference>
<reference evidence="5 6" key="1">
    <citation type="submission" date="2024-03" db="EMBL/GenBank/DDBJ databases">
        <title>Human intestinal bacterial collection.</title>
        <authorList>
            <person name="Pauvert C."/>
            <person name="Hitch T.C.A."/>
            <person name="Clavel T."/>
        </authorList>
    </citation>
    <scope>NUCLEOTIDE SEQUENCE [LARGE SCALE GENOMIC DNA]</scope>
    <source>
        <strain evidence="5 6">CLA-AA-H255</strain>
    </source>
</reference>
<dbReference type="SMART" id="SM01091">
    <property type="entry name" value="CorC_HlyC"/>
    <property type="match status" value="1"/>
</dbReference>
<accession>A0ABV1BT98</accession>
<dbReference type="SUPFAM" id="SSF54631">
    <property type="entry name" value="CBS-domain pair"/>
    <property type="match status" value="1"/>
</dbReference>
<dbReference type="PANTHER" id="PTHR22777">
    <property type="entry name" value="HEMOLYSIN-RELATED"/>
    <property type="match status" value="1"/>
</dbReference>
<protein>
    <submittedName>
        <fullName evidence="5">Hemolysin family protein</fullName>
    </submittedName>
</protein>
<proteinExistence type="predicted"/>
<dbReference type="Pfam" id="PF00571">
    <property type="entry name" value="CBS"/>
    <property type="match status" value="2"/>
</dbReference>
<evidence type="ECO:0000256" key="2">
    <source>
        <dbReference type="ARBA" id="ARBA00023122"/>
    </source>
</evidence>
<dbReference type="EMBL" id="JBBMER010000002">
    <property type="protein sequence ID" value="MEQ2378977.1"/>
    <property type="molecule type" value="Genomic_DNA"/>
</dbReference>
<dbReference type="SUPFAM" id="SSF56176">
    <property type="entry name" value="FAD-binding/transporter-associated domain-like"/>
    <property type="match status" value="1"/>
</dbReference>
<keyword evidence="2 3" id="KW-0129">CBS domain</keyword>
<comment type="caution">
    <text evidence="5">The sequence shown here is derived from an EMBL/GenBank/DDBJ whole genome shotgun (WGS) entry which is preliminary data.</text>
</comment>
<sequence>MNDGHPADGNQGLFSGLFKKLTKGKRDEDVTEEIMDMVNESHEQGVIAENEAEMIGNIFEFAEKQASDVMTHRKNIVALDASLTVKEAFDIVMEESYSRYPVYDDDIDNIIGILHIRDLLKVYVKGSDKDKKLYQVKNQVMFDPFCIPETRSISVLFKEMQSKKNHFAVVVDEYGQTTGIITMEDILEEIVGNIFDEYDEEEEQIRQLSDGSYEMDGQTPLEDIEEKLDIKFDCEDIDTINGYLIYKLGKIPDENEEFETECGGYIFRILSVGNKMIQKVLVSKADKKDKGNEAG</sequence>
<dbReference type="RefSeq" id="WP_022502650.1">
    <property type="nucleotide sequence ID" value="NZ_DAWCMB010000024.1"/>
</dbReference>
<dbReference type="InterPro" id="IPR046342">
    <property type="entry name" value="CBS_dom_sf"/>
</dbReference>
<dbReference type="Proteomes" id="UP001442364">
    <property type="component" value="Unassembled WGS sequence"/>
</dbReference>
<dbReference type="PANTHER" id="PTHR22777:SF17">
    <property type="entry name" value="UPF0053 PROTEIN SLL0260"/>
    <property type="match status" value="1"/>
</dbReference>
<evidence type="ECO:0000313" key="5">
    <source>
        <dbReference type="EMBL" id="MEQ2378977.1"/>
    </source>
</evidence>
<dbReference type="InterPro" id="IPR036318">
    <property type="entry name" value="FAD-bd_PCMH-like_sf"/>
</dbReference>
<feature type="domain" description="CBS" evidence="4">
    <location>
        <begin position="140"/>
        <end position="197"/>
    </location>
</feature>
<evidence type="ECO:0000256" key="3">
    <source>
        <dbReference type="PROSITE-ProRule" id="PRU00703"/>
    </source>
</evidence>
<organism evidence="5 6">
    <name type="scientific">[Lactobacillus] rogosae</name>
    <dbReference type="NCBI Taxonomy" id="706562"/>
    <lineage>
        <taxon>Bacteria</taxon>
        <taxon>Bacillati</taxon>
        <taxon>Bacillota</taxon>
        <taxon>Clostridia</taxon>
        <taxon>Lachnospirales</taxon>
        <taxon>Lachnospiraceae</taxon>
        <taxon>Lachnospira</taxon>
    </lineage>
</organism>
<evidence type="ECO:0000313" key="6">
    <source>
        <dbReference type="Proteomes" id="UP001442364"/>
    </source>
</evidence>
<evidence type="ECO:0000259" key="4">
    <source>
        <dbReference type="PROSITE" id="PS51371"/>
    </source>
</evidence>
<dbReference type="Gene3D" id="3.10.580.10">
    <property type="entry name" value="CBS-domain"/>
    <property type="match status" value="1"/>
</dbReference>
<feature type="domain" description="CBS" evidence="4">
    <location>
        <begin position="70"/>
        <end position="129"/>
    </location>
</feature>
<gene>
    <name evidence="5" type="ORF">WMO14_03630</name>
</gene>